<dbReference type="SUPFAM" id="SSF51445">
    <property type="entry name" value="(Trans)glycosidases"/>
    <property type="match status" value="1"/>
</dbReference>
<dbReference type="InterPro" id="IPR013780">
    <property type="entry name" value="Glyco_hydro_b"/>
</dbReference>
<organism evidence="4 5">
    <name type="scientific">Winogradskyella maritima</name>
    <dbReference type="NCBI Taxonomy" id="1517766"/>
    <lineage>
        <taxon>Bacteria</taxon>
        <taxon>Pseudomonadati</taxon>
        <taxon>Bacteroidota</taxon>
        <taxon>Flavobacteriia</taxon>
        <taxon>Flavobacteriales</taxon>
        <taxon>Flavobacteriaceae</taxon>
        <taxon>Winogradskyella</taxon>
    </lineage>
</organism>
<reference evidence="5" key="1">
    <citation type="journal article" date="2019" name="Int. J. Syst. Evol. Microbiol.">
        <title>The Global Catalogue of Microorganisms (GCM) 10K type strain sequencing project: providing services to taxonomists for standard genome sequencing and annotation.</title>
        <authorList>
            <consortium name="The Broad Institute Genomics Platform"/>
            <consortium name="The Broad Institute Genome Sequencing Center for Infectious Disease"/>
            <person name="Wu L."/>
            <person name="Ma J."/>
        </authorList>
    </citation>
    <scope>NUCLEOTIDE SEQUENCE [LARGE SCALE GENOMIC DNA]</scope>
    <source>
        <strain evidence="5">CECT 8979</strain>
    </source>
</reference>
<dbReference type="EC" id="3.2.1.-" evidence="4"/>
<dbReference type="SUPFAM" id="SSF51011">
    <property type="entry name" value="Glycosyl hydrolase domain"/>
    <property type="match status" value="1"/>
</dbReference>
<evidence type="ECO:0000256" key="1">
    <source>
        <dbReference type="ARBA" id="ARBA00022801"/>
    </source>
</evidence>
<comment type="caution">
    <text evidence="4">The sequence shown here is derived from an EMBL/GenBank/DDBJ whole genome shotgun (WGS) entry which is preliminary data.</text>
</comment>
<evidence type="ECO:0000313" key="4">
    <source>
        <dbReference type="EMBL" id="MFC3876783.1"/>
    </source>
</evidence>
<dbReference type="EMBL" id="JBHSAT010000004">
    <property type="protein sequence ID" value="MFC3876783.1"/>
    <property type="molecule type" value="Genomic_DNA"/>
</dbReference>
<dbReference type="GO" id="GO:0016798">
    <property type="term" value="F:hydrolase activity, acting on glycosyl bonds"/>
    <property type="evidence" value="ECO:0007669"/>
    <property type="project" value="UniProtKB-KW"/>
</dbReference>
<dbReference type="InterPro" id="IPR015171">
    <property type="entry name" value="Cyc-maltodext_N"/>
</dbReference>
<dbReference type="Gene3D" id="2.60.40.10">
    <property type="entry name" value="Immunoglobulins"/>
    <property type="match status" value="1"/>
</dbReference>
<keyword evidence="1 4" id="KW-0378">Hydrolase</keyword>
<dbReference type="RefSeq" id="WP_386098013.1">
    <property type="nucleotide sequence ID" value="NZ_JBHSAT010000004.1"/>
</dbReference>
<evidence type="ECO:0000256" key="2">
    <source>
        <dbReference type="ARBA" id="ARBA00023295"/>
    </source>
</evidence>
<dbReference type="Pfam" id="PF00128">
    <property type="entry name" value="Alpha-amylase"/>
    <property type="match status" value="1"/>
</dbReference>
<dbReference type="Pfam" id="PF10438">
    <property type="entry name" value="Cyc-maltodext_C"/>
    <property type="match status" value="1"/>
</dbReference>
<dbReference type="Gene3D" id="2.60.40.1180">
    <property type="entry name" value="Golgi alpha-mannosidase II"/>
    <property type="match status" value="1"/>
</dbReference>
<dbReference type="Pfam" id="PF09087">
    <property type="entry name" value="Cyc-maltodext_N"/>
    <property type="match status" value="1"/>
</dbReference>
<accession>A0ABV8AFX2</accession>
<dbReference type="Proteomes" id="UP001595812">
    <property type="component" value="Unassembled WGS sequence"/>
</dbReference>
<dbReference type="InterPro" id="IPR006047">
    <property type="entry name" value="GH13_cat_dom"/>
</dbReference>
<dbReference type="InterPro" id="IPR017853">
    <property type="entry name" value="GH"/>
</dbReference>
<protein>
    <submittedName>
        <fullName evidence="4">Glycoside hydrolase family 13 protein</fullName>
        <ecNumber evidence="4">3.2.1.-</ecNumber>
    </submittedName>
</protein>
<gene>
    <name evidence="4" type="ORF">ACFOSX_06015</name>
</gene>
<dbReference type="SMART" id="SM00642">
    <property type="entry name" value="Aamy"/>
    <property type="match status" value="1"/>
</dbReference>
<dbReference type="Gene3D" id="3.20.20.80">
    <property type="entry name" value="Glycosidases"/>
    <property type="match status" value="1"/>
</dbReference>
<feature type="domain" description="Glycosyl hydrolase family 13 catalytic" evidence="3">
    <location>
        <begin position="151"/>
        <end position="576"/>
    </location>
</feature>
<keyword evidence="5" id="KW-1185">Reference proteome</keyword>
<dbReference type="InterPro" id="IPR014756">
    <property type="entry name" value="Ig_E-set"/>
</dbReference>
<proteinExistence type="predicted"/>
<dbReference type="InterPro" id="IPR019492">
    <property type="entry name" value="Cyclo-malto-dextrinase_C"/>
</dbReference>
<keyword evidence="2 4" id="KW-0326">Glycosidase</keyword>
<dbReference type="CDD" id="cd11340">
    <property type="entry name" value="AmyAc_bac_CMD_like_3"/>
    <property type="match status" value="1"/>
</dbReference>
<evidence type="ECO:0000313" key="5">
    <source>
        <dbReference type="Proteomes" id="UP001595812"/>
    </source>
</evidence>
<sequence>MRVLQVVLVVFFISNWSCKESESKDVEAETSEKVAVIEDVRHDLERIEPPHWWTGFKSENLQLLVHHKNIGNVINVDLRYPGVSLEEVHKAKSPNYLFLDLKIAKDAEAGQFNINFEIENDDDLIQTYELKSRKRPAEEYVGFDSSDVIYLITPDRFSNGDPANDIIYTPTKESKEVSTEVGALEENTIDRNENYSRHGGDISGIINHLDYVEDMGFTAIWPGPMLINDMPKGSYHGYAITDYYRVDPRFGTSADYIELSQKASKRGIKLIMDQIANHCGLEHWWMKDLPFEDWVNHQKQYEDDKDNWTWEKTTFSNHRRTANQDRYASQSDIVGLTDGWFVDAMPDLNQRNPFMAKYIIQNSIWWIETLKLGGIRQDTYPYPDKDFMADWAGAIMQEYPNFNIVGEEWSYNPLLIAYWQDGKENKDGYKSNLKSTMDFAMQEKVVKALNEEENWNTGLVHIYEGLANDFAYADPKNIMVFPDNHDMSRIYTQLDGDLTNTKMVLSYLLTLPRIPQIYYGTEILMDDFDQPGDHGLIRTDFPGGWEGDTVNAFTGEGLSDDQKEMQNYLKKLLNFRKQSKAIHNGDTVHFAPENGVYVLVRTSKDETVVHIINKNETPYELDLKRFEELNLKGKTLKNVITGNEIQWQDNLRLDSKGSLMYTSKTNE</sequence>
<dbReference type="PANTHER" id="PTHR10357:SF210">
    <property type="entry name" value="MALTODEXTRIN GLUCOSIDASE"/>
    <property type="match status" value="1"/>
</dbReference>
<evidence type="ECO:0000259" key="3">
    <source>
        <dbReference type="SMART" id="SM00642"/>
    </source>
</evidence>
<name>A0ABV8AFX2_9FLAO</name>
<dbReference type="PANTHER" id="PTHR10357">
    <property type="entry name" value="ALPHA-AMYLASE FAMILY MEMBER"/>
    <property type="match status" value="1"/>
</dbReference>
<dbReference type="SUPFAM" id="SSF81296">
    <property type="entry name" value="E set domains"/>
    <property type="match status" value="1"/>
</dbReference>
<dbReference type="InterPro" id="IPR013783">
    <property type="entry name" value="Ig-like_fold"/>
</dbReference>